<name>A0ABV7YBD9_9ACTN</name>
<dbReference type="InterPro" id="IPR051781">
    <property type="entry name" value="Metallo-dep_Hydrolase"/>
</dbReference>
<accession>A0ABV7YBD9</accession>
<gene>
    <name evidence="3" type="ORF">ACFOUW_14645</name>
</gene>
<dbReference type="Gene3D" id="3.40.50.10910">
    <property type="entry name" value="Amidohydrolase"/>
    <property type="match status" value="1"/>
</dbReference>
<feature type="signal peptide" evidence="1">
    <location>
        <begin position="1"/>
        <end position="24"/>
    </location>
</feature>
<dbReference type="SUPFAM" id="SSF51338">
    <property type="entry name" value="Composite domain of metallo-dependent hydrolases"/>
    <property type="match status" value="1"/>
</dbReference>
<keyword evidence="1" id="KW-0732">Signal</keyword>
<keyword evidence="4" id="KW-1185">Reference proteome</keyword>
<comment type="caution">
    <text evidence="3">The sequence shown here is derived from an EMBL/GenBank/DDBJ whole genome shotgun (WGS) entry which is preliminary data.</text>
</comment>
<evidence type="ECO:0000313" key="3">
    <source>
        <dbReference type="EMBL" id="MFC3762078.1"/>
    </source>
</evidence>
<organism evidence="3 4">
    <name type="scientific">Tenggerimyces flavus</name>
    <dbReference type="NCBI Taxonomy" id="1708749"/>
    <lineage>
        <taxon>Bacteria</taxon>
        <taxon>Bacillati</taxon>
        <taxon>Actinomycetota</taxon>
        <taxon>Actinomycetes</taxon>
        <taxon>Propionibacteriales</taxon>
        <taxon>Nocardioidaceae</taxon>
        <taxon>Tenggerimyces</taxon>
    </lineage>
</organism>
<sequence length="421" mass="45674">MRQLSRRHVLAMLPTAALPLAASARDAWARPRRNTFAITDVRVFDGRRVIERGTVHVVGGRIAGVGRCRLPNGTHVYEGAGRTVLPGLIDSHVHSYDEAGRDALRFGVTTELDMFGDPSVLAEARRDRRSTRKLERADLWSAGIGVTVPGGHPRAQDIPRLTPDDDPYAFVAARVREGSDYIKVVLERRADFKTLTPEQAKAVVTAAHRHRRMAVAHAEWTGDASTALDVGVDGIVHAISDQQIDDTWVRQFRRNRTFMVPTLSVYDCGAGADSLMADERVAPYLSETQYDTLLQRNPRCNGGWLVDAQANVGKLHRAGVPIAAGTDALMPGTASGASMIAELALLVGAGLSPVEALAAGTSTPARLFGLGDRGRLALGRKADLLLVDGDPTRDIDDLRNVARIWKNGYQVDRTPPPPTED</sequence>
<dbReference type="Pfam" id="PF01979">
    <property type="entry name" value="Amidohydro_1"/>
    <property type="match status" value="1"/>
</dbReference>
<evidence type="ECO:0000256" key="1">
    <source>
        <dbReference type="SAM" id="SignalP"/>
    </source>
</evidence>
<feature type="domain" description="Amidohydrolase-related" evidence="2">
    <location>
        <begin position="83"/>
        <end position="408"/>
    </location>
</feature>
<proteinExistence type="predicted"/>
<dbReference type="PANTHER" id="PTHR43135:SF3">
    <property type="entry name" value="ALPHA-D-RIBOSE 1-METHYLPHOSPHONATE 5-TRIPHOSPHATE DIPHOSPHATASE"/>
    <property type="match status" value="1"/>
</dbReference>
<dbReference type="Proteomes" id="UP001595699">
    <property type="component" value="Unassembled WGS sequence"/>
</dbReference>
<dbReference type="PROSITE" id="PS51318">
    <property type="entry name" value="TAT"/>
    <property type="match status" value="1"/>
</dbReference>
<dbReference type="InterPro" id="IPR011059">
    <property type="entry name" value="Metal-dep_hydrolase_composite"/>
</dbReference>
<evidence type="ECO:0000259" key="2">
    <source>
        <dbReference type="Pfam" id="PF01979"/>
    </source>
</evidence>
<dbReference type="SUPFAM" id="SSF51556">
    <property type="entry name" value="Metallo-dependent hydrolases"/>
    <property type="match status" value="1"/>
</dbReference>
<dbReference type="PANTHER" id="PTHR43135">
    <property type="entry name" value="ALPHA-D-RIBOSE 1-METHYLPHOSPHONATE 5-TRIPHOSPHATE DIPHOSPHATASE"/>
    <property type="match status" value="1"/>
</dbReference>
<evidence type="ECO:0000313" key="4">
    <source>
        <dbReference type="Proteomes" id="UP001595699"/>
    </source>
</evidence>
<reference evidence="4" key="1">
    <citation type="journal article" date="2019" name="Int. J. Syst. Evol. Microbiol.">
        <title>The Global Catalogue of Microorganisms (GCM) 10K type strain sequencing project: providing services to taxonomists for standard genome sequencing and annotation.</title>
        <authorList>
            <consortium name="The Broad Institute Genomics Platform"/>
            <consortium name="The Broad Institute Genome Sequencing Center for Infectious Disease"/>
            <person name="Wu L."/>
            <person name="Ma J."/>
        </authorList>
    </citation>
    <scope>NUCLEOTIDE SEQUENCE [LARGE SCALE GENOMIC DNA]</scope>
    <source>
        <strain evidence="4">CGMCC 4.7241</strain>
    </source>
</reference>
<dbReference type="InterPro" id="IPR032466">
    <property type="entry name" value="Metal_Hydrolase"/>
</dbReference>
<dbReference type="InterPro" id="IPR006680">
    <property type="entry name" value="Amidohydro-rel"/>
</dbReference>
<protein>
    <submittedName>
        <fullName evidence="3">Amidohydrolase family protein</fullName>
    </submittedName>
</protein>
<dbReference type="EMBL" id="JBHRZH010000012">
    <property type="protein sequence ID" value="MFC3762078.1"/>
    <property type="molecule type" value="Genomic_DNA"/>
</dbReference>
<dbReference type="RefSeq" id="WP_205120622.1">
    <property type="nucleotide sequence ID" value="NZ_JAFBCM010000001.1"/>
</dbReference>
<dbReference type="Gene3D" id="3.30.110.90">
    <property type="entry name" value="Amidohydrolase"/>
    <property type="match status" value="1"/>
</dbReference>
<feature type="chain" id="PRO_5045297851" evidence="1">
    <location>
        <begin position="25"/>
        <end position="421"/>
    </location>
</feature>
<dbReference type="InterPro" id="IPR006311">
    <property type="entry name" value="TAT_signal"/>
</dbReference>
<dbReference type="Gene3D" id="1.20.58.520">
    <property type="entry name" value="Amidohydrolase"/>
    <property type="match status" value="1"/>
</dbReference>
<dbReference type="Gene3D" id="2.30.40.10">
    <property type="entry name" value="Urease, subunit C, domain 1"/>
    <property type="match status" value="1"/>
</dbReference>